<dbReference type="GO" id="GO:0005743">
    <property type="term" value="C:mitochondrial inner membrane"/>
    <property type="evidence" value="ECO:0007669"/>
    <property type="project" value="UniProtKB-SubCell"/>
</dbReference>
<evidence type="ECO:0000256" key="2">
    <source>
        <dbReference type="ARBA" id="ARBA00004448"/>
    </source>
</evidence>
<comment type="catalytic activity">
    <reaction evidence="13">
        <text>a ubiquinone + NADH + 5 H(+)(in) = a ubiquinol + NAD(+) + 4 H(+)(out)</text>
        <dbReference type="Rhea" id="RHEA:29091"/>
        <dbReference type="Rhea" id="RHEA-COMP:9565"/>
        <dbReference type="Rhea" id="RHEA-COMP:9566"/>
        <dbReference type="ChEBI" id="CHEBI:15378"/>
        <dbReference type="ChEBI" id="CHEBI:16389"/>
        <dbReference type="ChEBI" id="CHEBI:17976"/>
        <dbReference type="ChEBI" id="CHEBI:57540"/>
        <dbReference type="ChEBI" id="CHEBI:57945"/>
        <dbReference type="EC" id="7.1.1.2"/>
    </reaction>
</comment>
<keyword evidence="11 14" id="KW-0472">Membrane</keyword>
<keyword evidence="6 12" id="KW-0812">Transmembrane</keyword>
<comment type="subcellular location">
    <subcellularLocation>
        <location evidence="2 12">Mitochondrion inner membrane</location>
        <topology evidence="2 12">Multi-pass membrane protein</topology>
    </subcellularLocation>
</comment>
<protein>
    <recommendedName>
        <fullName evidence="4 13">NADH-ubiquinone oxidoreductase chain 1</fullName>
        <ecNumber evidence="13">7.1.1.2</ecNumber>
    </recommendedName>
</protein>
<dbReference type="AlphaFoldDB" id="A0A8K1XDW9"/>
<dbReference type="HAMAP" id="MF_01350">
    <property type="entry name" value="NDH1_NuoH"/>
    <property type="match status" value="1"/>
</dbReference>
<evidence type="ECO:0000256" key="9">
    <source>
        <dbReference type="ARBA" id="ARBA00023075"/>
    </source>
</evidence>
<dbReference type="PROSITE" id="PS00667">
    <property type="entry name" value="COMPLEX1_ND1_1"/>
    <property type="match status" value="1"/>
</dbReference>
<dbReference type="GO" id="GO:0008137">
    <property type="term" value="F:NADH dehydrogenase (ubiquinone) activity"/>
    <property type="evidence" value="ECO:0007669"/>
    <property type="project" value="UniProtKB-EC"/>
</dbReference>
<evidence type="ECO:0000256" key="11">
    <source>
        <dbReference type="ARBA" id="ARBA00023136"/>
    </source>
</evidence>
<evidence type="ECO:0000256" key="7">
    <source>
        <dbReference type="ARBA" id="ARBA00022792"/>
    </source>
</evidence>
<proteinExistence type="inferred from homology"/>
<dbReference type="EC" id="7.1.1.2" evidence="13"/>
<evidence type="ECO:0000256" key="4">
    <source>
        <dbReference type="ARBA" id="ARBA00021009"/>
    </source>
</evidence>
<dbReference type="PANTHER" id="PTHR11432">
    <property type="entry name" value="NADH DEHYDROGENASE SUBUNIT 1"/>
    <property type="match status" value="1"/>
</dbReference>
<keyword evidence="12" id="KW-0520">NAD</keyword>
<dbReference type="Pfam" id="PF00146">
    <property type="entry name" value="NADHdh"/>
    <property type="match status" value="1"/>
</dbReference>
<feature type="transmembrane region" description="Helical" evidence="14">
    <location>
        <begin position="6"/>
        <end position="30"/>
    </location>
</feature>
<evidence type="ECO:0000256" key="13">
    <source>
        <dbReference type="RuleBase" id="RU000473"/>
    </source>
</evidence>
<dbReference type="EMBL" id="MW853769">
    <property type="protein sequence ID" value="UHM24966.1"/>
    <property type="molecule type" value="Genomic_DNA"/>
</dbReference>
<keyword evidence="5" id="KW-0813">Transport</keyword>
<feature type="transmembrane region" description="Helical" evidence="14">
    <location>
        <begin position="294"/>
        <end position="316"/>
    </location>
</feature>
<organism evidence="15">
    <name type="scientific">Layahima valida</name>
    <dbReference type="NCBI Taxonomy" id="2904486"/>
    <lineage>
        <taxon>Eukaryota</taxon>
        <taxon>Metazoa</taxon>
        <taxon>Ecdysozoa</taxon>
        <taxon>Arthropoda</taxon>
        <taxon>Hexapoda</taxon>
        <taxon>Insecta</taxon>
        <taxon>Pterygota</taxon>
        <taxon>Neoptera</taxon>
        <taxon>Endopterygota</taxon>
        <taxon>Neuroptera</taxon>
        <taxon>Myrmeleontiformia</taxon>
        <taxon>Myrmeleontidae</taxon>
        <taxon>Myrmeleontinae</taxon>
        <taxon>Layahima</taxon>
    </lineage>
</organism>
<evidence type="ECO:0000256" key="14">
    <source>
        <dbReference type="SAM" id="Phobius"/>
    </source>
</evidence>
<keyword evidence="7" id="KW-0999">Mitochondrion inner membrane</keyword>
<name>A0A8K1XDW9_9NEOP</name>
<evidence type="ECO:0000256" key="6">
    <source>
        <dbReference type="ARBA" id="ARBA00022692"/>
    </source>
</evidence>
<feature type="transmembrane region" description="Helical" evidence="14">
    <location>
        <begin position="228"/>
        <end position="249"/>
    </location>
</feature>
<comment type="similarity">
    <text evidence="3 12">Belongs to the complex I subunit 1 family.</text>
</comment>
<geneLocation type="mitochondrion" evidence="15"/>
<evidence type="ECO:0000256" key="10">
    <source>
        <dbReference type="ARBA" id="ARBA00023128"/>
    </source>
</evidence>
<dbReference type="GO" id="GO:0009060">
    <property type="term" value="P:aerobic respiration"/>
    <property type="evidence" value="ECO:0007669"/>
    <property type="project" value="TreeGrafter"/>
</dbReference>
<feature type="transmembrane region" description="Helical" evidence="14">
    <location>
        <begin position="148"/>
        <end position="168"/>
    </location>
</feature>
<dbReference type="InterPro" id="IPR018086">
    <property type="entry name" value="NADH_UbQ_OxRdtase_su1_CS"/>
</dbReference>
<accession>A0A8K1XDW9</accession>
<evidence type="ECO:0000256" key="1">
    <source>
        <dbReference type="ARBA" id="ARBA00003257"/>
    </source>
</evidence>
<gene>
    <name evidence="15" type="primary">nad1</name>
</gene>
<feature type="transmembrane region" description="Helical" evidence="14">
    <location>
        <begin position="180"/>
        <end position="199"/>
    </location>
</feature>
<evidence type="ECO:0000256" key="8">
    <source>
        <dbReference type="ARBA" id="ARBA00022989"/>
    </source>
</evidence>
<evidence type="ECO:0000256" key="3">
    <source>
        <dbReference type="ARBA" id="ARBA00010535"/>
    </source>
</evidence>
<dbReference type="GO" id="GO:0003954">
    <property type="term" value="F:NADH dehydrogenase activity"/>
    <property type="evidence" value="ECO:0007669"/>
    <property type="project" value="TreeGrafter"/>
</dbReference>
<evidence type="ECO:0000313" key="15">
    <source>
        <dbReference type="EMBL" id="UHM24966.1"/>
    </source>
</evidence>
<feature type="transmembrane region" description="Helical" evidence="14">
    <location>
        <begin position="76"/>
        <end position="97"/>
    </location>
</feature>
<dbReference type="InterPro" id="IPR001694">
    <property type="entry name" value="NADH_UbQ_OxRdtase_su1/FPO"/>
</dbReference>
<feature type="transmembrane region" description="Helical" evidence="14">
    <location>
        <begin position="255"/>
        <end position="274"/>
    </location>
</feature>
<feature type="transmembrane region" description="Helical" evidence="14">
    <location>
        <begin position="103"/>
        <end position="127"/>
    </location>
</feature>
<evidence type="ECO:0000256" key="5">
    <source>
        <dbReference type="ARBA" id="ARBA00022448"/>
    </source>
</evidence>
<keyword evidence="10 13" id="KW-0496">Mitochondrion</keyword>
<dbReference type="PANTHER" id="PTHR11432:SF3">
    <property type="entry name" value="NADH-UBIQUINONE OXIDOREDUCTASE CHAIN 1"/>
    <property type="match status" value="1"/>
</dbReference>
<comment type="function">
    <text evidence="1">Core subunit of the mitochondrial membrane respiratory chain NADH dehydrogenase (Complex I) that is believed to belong to the minimal assembly required for catalysis. Complex I functions in the transfer of electrons from NADH to the respiratory chain. The immediate electron acceptor for the enzyme is believed to be ubiquinone.</text>
</comment>
<keyword evidence="8 14" id="KW-1133">Transmembrane helix</keyword>
<dbReference type="PROSITE" id="PS00668">
    <property type="entry name" value="COMPLEX1_ND1_2"/>
    <property type="match status" value="1"/>
</dbReference>
<evidence type="ECO:0000256" key="12">
    <source>
        <dbReference type="RuleBase" id="RU000471"/>
    </source>
</evidence>
<reference evidence="15" key="1">
    <citation type="submission" date="2021-04" db="EMBL/GenBank/DDBJ databases">
        <title>A new species related to Layahima wuzhishana (Yang, 2002) is discovered in Malaysia (Neuroptera: Myrmeleontidae: Dendroleontinae).</title>
        <authorList>
            <person name="Zheng Y."/>
            <person name="Liu X."/>
        </authorList>
    </citation>
    <scope>NUCLEOTIDE SEQUENCE</scope>
</reference>
<keyword evidence="9 13" id="KW-0830">Ubiquinone</keyword>
<sequence length="317" mass="36478">MLYLSDLFIVLISSLILVIMVLVGVAFLTLMERKVLGYIQIRKGPNKVGFCGIPQPFCDAIKLFTKEQTYPIMSNYLSYYFSPVISLFLSLLIWMVFPYLTNLYNFNLGLLFFLCCTSMGVYTVMIAGWSSNSNYALLGGLRAVAQTISYEVSMALLLLSLVFLIGSYNLFDFELYQSNVWFIYLFFPISLAWITSMLAETNRTPFDFAEGESELVSGFNVEYSSGGFALIFLSEYSSILFMSMLYSVMFLGSGVFSFIFFLKLLFISFLFIWVRGTLPRYRYDKLMYLAWKSYLPVALNFLFFYLGIKLLFFSLLL</sequence>